<reference evidence="9 10" key="1">
    <citation type="journal article" date="2023" name="Life. Sci Alliance">
        <title>Evolutionary insights into 3D genome organization and epigenetic landscape of Vigna mungo.</title>
        <authorList>
            <person name="Junaid A."/>
            <person name="Singh B."/>
            <person name="Bhatia S."/>
        </authorList>
    </citation>
    <scope>NUCLEOTIDE SEQUENCE [LARGE SCALE GENOMIC DNA]</scope>
    <source>
        <strain evidence="9">Urdbean</strain>
    </source>
</reference>
<gene>
    <name evidence="9" type="ORF">V8G54_012710</name>
</gene>
<feature type="transmembrane region" description="Helical" evidence="7">
    <location>
        <begin position="30"/>
        <end position="47"/>
    </location>
</feature>
<evidence type="ECO:0000256" key="3">
    <source>
        <dbReference type="ARBA" id="ARBA00022475"/>
    </source>
</evidence>
<keyword evidence="2" id="KW-0813">Transport</keyword>
<dbReference type="GO" id="GO:0005886">
    <property type="term" value="C:plasma membrane"/>
    <property type="evidence" value="ECO:0007669"/>
    <property type="project" value="UniProtKB-SubCell"/>
</dbReference>
<evidence type="ECO:0000256" key="5">
    <source>
        <dbReference type="ARBA" id="ARBA00022989"/>
    </source>
</evidence>
<dbReference type="Pfam" id="PF03600">
    <property type="entry name" value="CitMHS"/>
    <property type="match status" value="1"/>
</dbReference>
<evidence type="ECO:0000256" key="7">
    <source>
        <dbReference type="SAM" id="Phobius"/>
    </source>
</evidence>
<evidence type="ECO:0000313" key="10">
    <source>
        <dbReference type="Proteomes" id="UP001374535"/>
    </source>
</evidence>
<dbReference type="AlphaFoldDB" id="A0AAQ3S0V6"/>
<sequence>MFITVDGFNKTGIPGALWEVMEPYSRVDRASGIAILALVILILSNVASNVPTGMSHMLLKYSICFLLFQLFFLLTFWFTLSLLTLNVDKTTFSCNLFSKIN</sequence>
<evidence type="ECO:0000256" key="1">
    <source>
        <dbReference type="ARBA" id="ARBA00004651"/>
    </source>
</evidence>
<protein>
    <recommendedName>
        <fullName evidence="8">Citrate transporter-like domain-containing protein</fullName>
    </recommendedName>
</protein>
<dbReference type="GO" id="GO:0055085">
    <property type="term" value="P:transmembrane transport"/>
    <property type="evidence" value="ECO:0007669"/>
    <property type="project" value="InterPro"/>
</dbReference>
<name>A0AAQ3S0V6_VIGMU</name>
<dbReference type="Proteomes" id="UP001374535">
    <property type="component" value="Chromosome 4"/>
</dbReference>
<keyword evidence="5 7" id="KW-1133">Transmembrane helix</keyword>
<organism evidence="9 10">
    <name type="scientific">Vigna mungo</name>
    <name type="common">Black gram</name>
    <name type="synonym">Phaseolus mungo</name>
    <dbReference type="NCBI Taxonomy" id="3915"/>
    <lineage>
        <taxon>Eukaryota</taxon>
        <taxon>Viridiplantae</taxon>
        <taxon>Streptophyta</taxon>
        <taxon>Embryophyta</taxon>
        <taxon>Tracheophyta</taxon>
        <taxon>Spermatophyta</taxon>
        <taxon>Magnoliopsida</taxon>
        <taxon>eudicotyledons</taxon>
        <taxon>Gunneridae</taxon>
        <taxon>Pentapetalae</taxon>
        <taxon>rosids</taxon>
        <taxon>fabids</taxon>
        <taxon>Fabales</taxon>
        <taxon>Fabaceae</taxon>
        <taxon>Papilionoideae</taxon>
        <taxon>50 kb inversion clade</taxon>
        <taxon>NPAAA clade</taxon>
        <taxon>indigoferoid/millettioid clade</taxon>
        <taxon>Phaseoleae</taxon>
        <taxon>Vigna</taxon>
    </lineage>
</organism>
<keyword evidence="6 7" id="KW-0472">Membrane</keyword>
<evidence type="ECO:0000256" key="2">
    <source>
        <dbReference type="ARBA" id="ARBA00022448"/>
    </source>
</evidence>
<comment type="subcellular location">
    <subcellularLocation>
        <location evidence="1">Cell membrane</location>
        <topology evidence="1">Multi-pass membrane protein</topology>
    </subcellularLocation>
</comment>
<feature type="domain" description="Citrate transporter-like" evidence="8">
    <location>
        <begin position="1"/>
        <end position="54"/>
    </location>
</feature>
<evidence type="ECO:0000259" key="8">
    <source>
        <dbReference type="Pfam" id="PF03600"/>
    </source>
</evidence>
<dbReference type="EMBL" id="CP144697">
    <property type="protein sequence ID" value="WVZ15144.1"/>
    <property type="molecule type" value="Genomic_DNA"/>
</dbReference>
<evidence type="ECO:0000313" key="9">
    <source>
        <dbReference type="EMBL" id="WVZ15144.1"/>
    </source>
</evidence>
<keyword evidence="3" id="KW-1003">Cell membrane</keyword>
<dbReference type="InterPro" id="IPR004680">
    <property type="entry name" value="Cit_transptr-like_dom"/>
</dbReference>
<dbReference type="PANTHER" id="PTHR43302:SF15">
    <property type="entry name" value="SILICON EFFLUX TRANSPORTER LSI2"/>
    <property type="match status" value="1"/>
</dbReference>
<accession>A0AAQ3S0V6</accession>
<keyword evidence="10" id="KW-1185">Reference proteome</keyword>
<keyword evidence="4 7" id="KW-0812">Transmembrane</keyword>
<evidence type="ECO:0000256" key="4">
    <source>
        <dbReference type="ARBA" id="ARBA00022692"/>
    </source>
</evidence>
<feature type="transmembrane region" description="Helical" evidence="7">
    <location>
        <begin position="59"/>
        <end position="80"/>
    </location>
</feature>
<proteinExistence type="predicted"/>
<dbReference type="PANTHER" id="PTHR43302">
    <property type="entry name" value="TRANSPORTER ARSB-RELATED"/>
    <property type="match status" value="1"/>
</dbReference>
<evidence type="ECO:0000256" key="6">
    <source>
        <dbReference type="ARBA" id="ARBA00023136"/>
    </source>
</evidence>